<dbReference type="HOGENOM" id="CLU_1102786_0_0_1"/>
<dbReference type="Gene3D" id="3.90.25.10">
    <property type="entry name" value="UDP-galactose 4-epimerase, domain 1"/>
    <property type="match status" value="1"/>
</dbReference>
<proteinExistence type="predicted"/>
<dbReference type="EMBL" id="AMGV01000002">
    <property type="protein sequence ID" value="KEF60563.1"/>
    <property type="molecule type" value="Genomic_DNA"/>
</dbReference>
<dbReference type="STRING" id="1182545.A0A072PMI9"/>
<dbReference type="Gene3D" id="3.40.50.720">
    <property type="entry name" value="NAD(P)-binding Rossmann-like Domain"/>
    <property type="match status" value="1"/>
</dbReference>
<protein>
    <recommendedName>
        <fullName evidence="3">NmrA-like domain-containing protein</fullName>
    </recommendedName>
</protein>
<name>A0A072PMI9_9EURO</name>
<evidence type="ECO:0008006" key="3">
    <source>
        <dbReference type="Google" id="ProtNLM"/>
    </source>
</evidence>
<evidence type="ECO:0000313" key="2">
    <source>
        <dbReference type="Proteomes" id="UP000027920"/>
    </source>
</evidence>
<dbReference type="AlphaFoldDB" id="A0A072PMI9"/>
<dbReference type="OrthoDB" id="3358371at2759"/>
<keyword evidence="2" id="KW-1185">Reference proteome</keyword>
<dbReference type="GeneID" id="25277069"/>
<dbReference type="RefSeq" id="XP_013263153.1">
    <property type="nucleotide sequence ID" value="XM_013407699.1"/>
</dbReference>
<dbReference type="InterPro" id="IPR036291">
    <property type="entry name" value="NAD(P)-bd_dom_sf"/>
</dbReference>
<gene>
    <name evidence="1" type="ORF">A1O9_02124</name>
</gene>
<organism evidence="1 2">
    <name type="scientific">Exophiala aquamarina CBS 119918</name>
    <dbReference type="NCBI Taxonomy" id="1182545"/>
    <lineage>
        <taxon>Eukaryota</taxon>
        <taxon>Fungi</taxon>
        <taxon>Dikarya</taxon>
        <taxon>Ascomycota</taxon>
        <taxon>Pezizomycotina</taxon>
        <taxon>Eurotiomycetes</taxon>
        <taxon>Chaetothyriomycetidae</taxon>
        <taxon>Chaetothyriales</taxon>
        <taxon>Herpotrichiellaceae</taxon>
        <taxon>Exophiala</taxon>
    </lineage>
</organism>
<comment type="caution">
    <text evidence="1">The sequence shown here is derived from an EMBL/GenBank/DDBJ whole genome shotgun (WGS) entry which is preliminary data.</text>
</comment>
<sequence length="252" mass="27616">MPLCRPSTQEVWDQVRARFDNSLTATDTPTTWNEACFLREFQQGKNIIDAAAQIAPRLEILALSSLSNAMSNSKHTWVWGFDSKAQSVKYLTSKAGEGADGTIIFRSIIPSDTDESSIKETYTESPTCHLPPCVNPPTATGPFVEALVLRAPPRTTMHGTSGPMQFNKYIKLWSQLQGVKTAVQALTSNEAVSLWPDGFGIELAKTACYIRESGWDGAKVPFLPEQAGVDLNALTDVASYIKSVDWSSVLNR</sequence>
<reference evidence="1 2" key="1">
    <citation type="submission" date="2013-03" db="EMBL/GenBank/DDBJ databases">
        <title>The Genome Sequence of Exophiala aquamarina CBS 119918.</title>
        <authorList>
            <consortium name="The Broad Institute Genomics Platform"/>
            <person name="Cuomo C."/>
            <person name="de Hoog S."/>
            <person name="Gorbushina A."/>
            <person name="Walker B."/>
            <person name="Young S.K."/>
            <person name="Zeng Q."/>
            <person name="Gargeya S."/>
            <person name="Fitzgerald M."/>
            <person name="Haas B."/>
            <person name="Abouelleil A."/>
            <person name="Allen A.W."/>
            <person name="Alvarado L."/>
            <person name="Arachchi H.M."/>
            <person name="Berlin A.M."/>
            <person name="Chapman S.B."/>
            <person name="Gainer-Dewar J."/>
            <person name="Goldberg J."/>
            <person name="Griggs A."/>
            <person name="Gujja S."/>
            <person name="Hansen M."/>
            <person name="Howarth C."/>
            <person name="Imamovic A."/>
            <person name="Ireland A."/>
            <person name="Larimer J."/>
            <person name="McCowan C."/>
            <person name="Murphy C."/>
            <person name="Pearson M."/>
            <person name="Poon T.W."/>
            <person name="Priest M."/>
            <person name="Roberts A."/>
            <person name="Saif S."/>
            <person name="Shea T."/>
            <person name="Sisk P."/>
            <person name="Sykes S."/>
            <person name="Wortman J."/>
            <person name="Nusbaum C."/>
            <person name="Birren B."/>
        </authorList>
    </citation>
    <scope>NUCLEOTIDE SEQUENCE [LARGE SCALE GENOMIC DNA]</scope>
    <source>
        <strain evidence="1 2">CBS 119918</strain>
    </source>
</reference>
<dbReference type="Proteomes" id="UP000027920">
    <property type="component" value="Unassembled WGS sequence"/>
</dbReference>
<accession>A0A072PMI9</accession>
<dbReference type="SUPFAM" id="SSF51735">
    <property type="entry name" value="NAD(P)-binding Rossmann-fold domains"/>
    <property type="match status" value="1"/>
</dbReference>
<evidence type="ECO:0000313" key="1">
    <source>
        <dbReference type="EMBL" id="KEF60563.1"/>
    </source>
</evidence>
<dbReference type="VEuPathDB" id="FungiDB:A1O9_02124"/>